<proteinExistence type="predicted"/>
<dbReference type="EMBL" id="CAJPEX010000300">
    <property type="protein sequence ID" value="CAG0914931.1"/>
    <property type="molecule type" value="Genomic_DNA"/>
</dbReference>
<gene>
    <name evidence="1" type="ORF">NMOB1V02_LOCUS2600</name>
</gene>
<dbReference type="EMBL" id="OA882337">
    <property type="protein sequence ID" value="CAD7274779.1"/>
    <property type="molecule type" value="Genomic_DNA"/>
</dbReference>
<accession>A0A7R9BIW7</accession>
<sequence length="278" mass="30907">MIAISGGHGPIFTFRKGIGVYRSGDEASGEDESSTEEGDHTYESLYDVIGSSNRLDRVSQPGVDNDVVVDGEDVSFDDELFDDSFDSASDDENAKGGTLTVCASRRDLCIIFLGSFSSGSLLACRGCMLSTLVPVVPAASCWFSSAFLATIRNERIASHVQVIFMEFGNNLYYVNRKARLFRQLIAFHENLHSPSAHETIANLPERVQIFDRSAASVVFRNTNRRITKKVHRCGDLDFNLRYGPFFLGGRDFTVTAGRVKSNRLARPRNDFYYLPALR</sequence>
<dbReference type="Proteomes" id="UP000678499">
    <property type="component" value="Unassembled WGS sequence"/>
</dbReference>
<dbReference type="AlphaFoldDB" id="A0A7R9BIW7"/>
<keyword evidence="2" id="KW-1185">Reference proteome</keyword>
<organism evidence="1">
    <name type="scientific">Notodromas monacha</name>
    <dbReference type="NCBI Taxonomy" id="399045"/>
    <lineage>
        <taxon>Eukaryota</taxon>
        <taxon>Metazoa</taxon>
        <taxon>Ecdysozoa</taxon>
        <taxon>Arthropoda</taxon>
        <taxon>Crustacea</taxon>
        <taxon>Oligostraca</taxon>
        <taxon>Ostracoda</taxon>
        <taxon>Podocopa</taxon>
        <taxon>Podocopida</taxon>
        <taxon>Cypridocopina</taxon>
        <taxon>Cypridoidea</taxon>
        <taxon>Cyprididae</taxon>
        <taxon>Notodromas</taxon>
    </lineage>
</organism>
<evidence type="ECO:0000313" key="2">
    <source>
        <dbReference type="Proteomes" id="UP000678499"/>
    </source>
</evidence>
<protein>
    <submittedName>
        <fullName evidence="1">Uncharacterized protein</fullName>
    </submittedName>
</protein>
<evidence type="ECO:0000313" key="1">
    <source>
        <dbReference type="EMBL" id="CAD7274779.1"/>
    </source>
</evidence>
<name>A0A7R9BIW7_9CRUS</name>
<reference evidence="1" key="1">
    <citation type="submission" date="2020-11" db="EMBL/GenBank/DDBJ databases">
        <authorList>
            <person name="Tran Van P."/>
        </authorList>
    </citation>
    <scope>NUCLEOTIDE SEQUENCE</scope>
</reference>